<keyword evidence="10" id="KW-0732">Signal</keyword>
<name>A0A5D3WJ60_9BACT</name>
<keyword evidence="13" id="KW-0675">Receptor</keyword>
<dbReference type="AlphaFoldDB" id="A0A5D3WJ60"/>
<dbReference type="GO" id="GO:0009279">
    <property type="term" value="C:cell outer membrane"/>
    <property type="evidence" value="ECO:0007669"/>
    <property type="project" value="UniProtKB-SubCell"/>
</dbReference>
<evidence type="ECO:0000256" key="4">
    <source>
        <dbReference type="ARBA" id="ARBA00022692"/>
    </source>
</evidence>
<evidence type="ECO:0000256" key="9">
    <source>
        <dbReference type="RuleBase" id="RU003357"/>
    </source>
</evidence>
<keyword evidence="6 8" id="KW-0472">Membrane</keyword>
<dbReference type="EMBL" id="VNIB01000004">
    <property type="protein sequence ID" value="TYO98966.1"/>
    <property type="molecule type" value="Genomic_DNA"/>
</dbReference>
<gene>
    <name evidence="13" type="ORF">EDC39_10490</name>
</gene>
<evidence type="ECO:0000256" key="8">
    <source>
        <dbReference type="PROSITE-ProRule" id="PRU01360"/>
    </source>
</evidence>
<dbReference type="SUPFAM" id="SSF56935">
    <property type="entry name" value="Porins"/>
    <property type="match status" value="1"/>
</dbReference>
<comment type="caution">
    <text evidence="13">The sequence shown here is derived from an EMBL/GenBank/DDBJ whole genome shotgun (WGS) entry which is preliminary data.</text>
</comment>
<organism evidence="13 14">
    <name type="scientific">Geothermobacter ehrlichii</name>
    <dbReference type="NCBI Taxonomy" id="213224"/>
    <lineage>
        <taxon>Bacteria</taxon>
        <taxon>Pseudomonadati</taxon>
        <taxon>Thermodesulfobacteriota</taxon>
        <taxon>Desulfuromonadia</taxon>
        <taxon>Desulfuromonadales</taxon>
        <taxon>Geothermobacteraceae</taxon>
        <taxon>Geothermobacter</taxon>
    </lineage>
</organism>
<dbReference type="OrthoDB" id="9800913at2"/>
<dbReference type="Pfam" id="PF07715">
    <property type="entry name" value="Plug"/>
    <property type="match status" value="1"/>
</dbReference>
<evidence type="ECO:0000256" key="1">
    <source>
        <dbReference type="ARBA" id="ARBA00004571"/>
    </source>
</evidence>
<evidence type="ECO:0000256" key="7">
    <source>
        <dbReference type="ARBA" id="ARBA00023237"/>
    </source>
</evidence>
<evidence type="ECO:0000259" key="12">
    <source>
        <dbReference type="Pfam" id="PF07715"/>
    </source>
</evidence>
<dbReference type="PANTHER" id="PTHR30069:SF27">
    <property type="entry name" value="BLL4766 PROTEIN"/>
    <property type="match status" value="1"/>
</dbReference>
<keyword evidence="4 8" id="KW-0812">Transmembrane</keyword>
<dbReference type="InterPro" id="IPR037066">
    <property type="entry name" value="Plug_dom_sf"/>
</dbReference>
<dbReference type="InterPro" id="IPR039426">
    <property type="entry name" value="TonB-dep_rcpt-like"/>
</dbReference>
<dbReference type="PANTHER" id="PTHR30069">
    <property type="entry name" value="TONB-DEPENDENT OUTER MEMBRANE RECEPTOR"/>
    <property type="match status" value="1"/>
</dbReference>
<proteinExistence type="inferred from homology"/>
<dbReference type="InterPro" id="IPR036942">
    <property type="entry name" value="Beta-barrel_TonB_sf"/>
</dbReference>
<accession>A0A5D3WJ60</accession>
<reference evidence="13 14" key="1">
    <citation type="submission" date="2019-07" db="EMBL/GenBank/DDBJ databases">
        <title>Genomic Encyclopedia of Type Strains, Phase IV (KMG-IV): sequencing the most valuable type-strain genomes for metagenomic binning, comparative biology and taxonomic classification.</title>
        <authorList>
            <person name="Goeker M."/>
        </authorList>
    </citation>
    <scope>NUCLEOTIDE SEQUENCE [LARGE SCALE GENOMIC DNA]</scope>
    <source>
        <strain evidence="13 14">SS015</strain>
    </source>
</reference>
<evidence type="ECO:0000313" key="13">
    <source>
        <dbReference type="EMBL" id="TYO98966.1"/>
    </source>
</evidence>
<keyword evidence="3 8" id="KW-1134">Transmembrane beta strand</keyword>
<keyword evidence="2 8" id="KW-0813">Transport</keyword>
<dbReference type="RefSeq" id="WP_148895431.1">
    <property type="nucleotide sequence ID" value="NZ_VNIB01000004.1"/>
</dbReference>
<dbReference type="InterPro" id="IPR000531">
    <property type="entry name" value="Beta-barrel_TonB"/>
</dbReference>
<protein>
    <submittedName>
        <fullName evidence="13">Iron complex outermembrane receptor protein</fullName>
    </submittedName>
</protein>
<evidence type="ECO:0000256" key="10">
    <source>
        <dbReference type="SAM" id="SignalP"/>
    </source>
</evidence>
<evidence type="ECO:0000313" key="14">
    <source>
        <dbReference type="Proteomes" id="UP000324159"/>
    </source>
</evidence>
<dbReference type="Proteomes" id="UP000324159">
    <property type="component" value="Unassembled WGS sequence"/>
</dbReference>
<feature type="domain" description="TonB-dependent receptor plug" evidence="12">
    <location>
        <begin position="60"/>
        <end position="168"/>
    </location>
</feature>
<evidence type="ECO:0000256" key="2">
    <source>
        <dbReference type="ARBA" id="ARBA00022448"/>
    </source>
</evidence>
<comment type="similarity">
    <text evidence="8 9">Belongs to the TonB-dependent receptor family.</text>
</comment>
<feature type="domain" description="TonB-dependent receptor-like beta-barrel" evidence="11">
    <location>
        <begin position="240"/>
        <end position="648"/>
    </location>
</feature>
<dbReference type="Pfam" id="PF00593">
    <property type="entry name" value="TonB_dep_Rec_b-barrel"/>
    <property type="match status" value="1"/>
</dbReference>
<dbReference type="PROSITE" id="PS52016">
    <property type="entry name" value="TONB_DEPENDENT_REC_3"/>
    <property type="match status" value="1"/>
</dbReference>
<evidence type="ECO:0000256" key="5">
    <source>
        <dbReference type="ARBA" id="ARBA00023077"/>
    </source>
</evidence>
<evidence type="ECO:0000256" key="3">
    <source>
        <dbReference type="ARBA" id="ARBA00022452"/>
    </source>
</evidence>
<dbReference type="InterPro" id="IPR012910">
    <property type="entry name" value="Plug_dom"/>
</dbReference>
<feature type="chain" id="PRO_5023017314" evidence="10">
    <location>
        <begin position="33"/>
        <end position="680"/>
    </location>
</feature>
<evidence type="ECO:0000259" key="11">
    <source>
        <dbReference type="Pfam" id="PF00593"/>
    </source>
</evidence>
<keyword evidence="5 9" id="KW-0798">TonB box</keyword>
<keyword evidence="14" id="KW-1185">Reference proteome</keyword>
<dbReference type="Gene3D" id="2.40.170.20">
    <property type="entry name" value="TonB-dependent receptor, beta-barrel domain"/>
    <property type="match status" value="1"/>
</dbReference>
<comment type="subcellular location">
    <subcellularLocation>
        <location evidence="1 8">Cell outer membrane</location>
        <topology evidence="1 8">Multi-pass membrane protein</topology>
    </subcellularLocation>
</comment>
<sequence length="680" mass="76035">MPSWSHVRDCGRAAACLGFLVLLLFFASPAMAVDDVTELNLKDLLKVEVTTAARQPEGLYDTAAAVFVITREDIRRSGATSLPELLRMVPGLQVARINNNVWAVTARGLNSRYANELLVLQDGRTLYNHLFSGVYWNAQDTILSDIDRIEVIRGAGAALWGANAVNGVINIITRPAAETQGTLLALTAGNEERFIAEARRGMKLGEGCYLRLYAKAFERDSGSLPGGMNDSDDWRVGRAGFRFDQTLAVTDTLTVQGDIYQGTAGETFRVGTITPPYTTSLTDDTEISGGNLLARWQRTYSAGSDLLLQTFYDRASNNDIGAGQKRQTYDIDLQHRFSLGNRQKIVWGLGYRHYHDRTKEGIIISFDPRKEDLDLWTAFFNDRITLIPDDLALIVGSQAEHNDFTGFEWQPTLRLLWTPRPFFSFWASISRSVRTPSRAETAIDLRQQIVPVASLPAPLNGLGGPAIAQYSLIGNPNFGAETAWSYEVGGRCQPRPDLYLELVLFHADYDGLRNVELAAPVNEGDRWLLPLVGNNRLDAKTWGVEASADWIVRPWWKLQSAYTYINVLPELDPGAIFTGFRDGADNNPHHQLSLRSKMDLGRNWEWDLWLRLVDNLPASGIDGYGALDTRLAWTPKSGWYLELIGQNLLDPQHPEYESDALNASVVEIDRSYMVRISRRF</sequence>
<dbReference type="Gene3D" id="2.170.130.10">
    <property type="entry name" value="TonB-dependent receptor, plug domain"/>
    <property type="match status" value="1"/>
</dbReference>
<dbReference type="GO" id="GO:0044718">
    <property type="term" value="P:siderophore transmembrane transport"/>
    <property type="evidence" value="ECO:0007669"/>
    <property type="project" value="TreeGrafter"/>
</dbReference>
<feature type="signal peptide" evidence="10">
    <location>
        <begin position="1"/>
        <end position="32"/>
    </location>
</feature>
<evidence type="ECO:0000256" key="6">
    <source>
        <dbReference type="ARBA" id="ARBA00023136"/>
    </source>
</evidence>
<keyword evidence="7 8" id="KW-0998">Cell outer membrane</keyword>
<dbReference type="GO" id="GO:0015344">
    <property type="term" value="F:siderophore uptake transmembrane transporter activity"/>
    <property type="evidence" value="ECO:0007669"/>
    <property type="project" value="TreeGrafter"/>
</dbReference>